<dbReference type="AlphaFoldDB" id="A0AAN9C4L3"/>
<protein>
    <submittedName>
        <fullName evidence="1">Uncharacterized protein</fullName>
    </submittedName>
</protein>
<accession>A0AAN9C4L3</accession>
<dbReference type="EMBL" id="JAYKXH010000025">
    <property type="protein sequence ID" value="KAK7121697.1"/>
    <property type="molecule type" value="Genomic_DNA"/>
</dbReference>
<keyword evidence="2" id="KW-1185">Reference proteome</keyword>
<evidence type="ECO:0000313" key="1">
    <source>
        <dbReference type="EMBL" id="KAK7121697.1"/>
    </source>
</evidence>
<name>A0AAN9C4L3_9TELE</name>
<dbReference type="Proteomes" id="UP001364617">
    <property type="component" value="Unassembled WGS sequence"/>
</dbReference>
<sequence length="27" mass="3281">MTPEENMVLDQGYCSLVYIQIRWWTCT</sequence>
<comment type="caution">
    <text evidence="1">The sequence shown here is derived from an EMBL/GenBank/DDBJ whole genome shotgun (WGS) entry which is preliminary data.</text>
</comment>
<gene>
    <name evidence="1" type="ORF">R3I93_022702</name>
</gene>
<organism evidence="1 2">
    <name type="scientific">Phoxinus phoxinus</name>
    <name type="common">Eurasian minnow</name>
    <dbReference type="NCBI Taxonomy" id="58324"/>
    <lineage>
        <taxon>Eukaryota</taxon>
        <taxon>Metazoa</taxon>
        <taxon>Chordata</taxon>
        <taxon>Craniata</taxon>
        <taxon>Vertebrata</taxon>
        <taxon>Euteleostomi</taxon>
        <taxon>Actinopterygii</taxon>
        <taxon>Neopterygii</taxon>
        <taxon>Teleostei</taxon>
        <taxon>Ostariophysi</taxon>
        <taxon>Cypriniformes</taxon>
        <taxon>Leuciscidae</taxon>
        <taxon>Phoxininae</taxon>
        <taxon>Phoxinus</taxon>
    </lineage>
</organism>
<reference evidence="1 2" key="1">
    <citation type="submission" date="2024-02" db="EMBL/GenBank/DDBJ databases">
        <title>Chromosome-level genome assembly of the Eurasian Minnow (Phoxinus phoxinus).</title>
        <authorList>
            <person name="Oriowo T.O."/>
            <person name="Martin S."/>
            <person name="Stange M."/>
            <person name="Chrysostomakis Y."/>
            <person name="Brown T."/>
            <person name="Winkler S."/>
            <person name="Kukowka S."/>
            <person name="Myers E.W."/>
            <person name="Bohne A."/>
        </authorList>
    </citation>
    <scope>NUCLEOTIDE SEQUENCE [LARGE SCALE GENOMIC DNA]</scope>
    <source>
        <strain evidence="1">ZFMK-TIS-60720</strain>
        <tissue evidence="1">Whole Organism</tissue>
    </source>
</reference>
<evidence type="ECO:0000313" key="2">
    <source>
        <dbReference type="Proteomes" id="UP001364617"/>
    </source>
</evidence>
<proteinExistence type="predicted"/>